<evidence type="ECO:0000256" key="8">
    <source>
        <dbReference type="PROSITE-ProRule" id="PRU00169"/>
    </source>
</evidence>
<dbReference type="Pfam" id="PF13426">
    <property type="entry name" value="PAS_9"/>
    <property type="match status" value="1"/>
</dbReference>
<dbReference type="Gene3D" id="3.30.565.10">
    <property type="entry name" value="Histidine kinase-like ATPase, C-terminal domain"/>
    <property type="match status" value="1"/>
</dbReference>
<gene>
    <name evidence="13" type="ORF">GTO89_09435</name>
</gene>
<feature type="domain" description="PAC" evidence="12">
    <location>
        <begin position="262"/>
        <end position="314"/>
    </location>
</feature>
<keyword evidence="6" id="KW-0902">Two-component regulatory system</keyword>
<dbReference type="InterPro" id="IPR000014">
    <property type="entry name" value="PAS"/>
</dbReference>
<evidence type="ECO:0000256" key="6">
    <source>
        <dbReference type="ARBA" id="ARBA00023012"/>
    </source>
</evidence>
<dbReference type="Pfam" id="PF02518">
    <property type="entry name" value="HATPase_c"/>
    <property type="match status" value="1"/>
</dbReference>
<dbReference type="SUPFAM" id="SSF52172">
    <property type="entry name" value="CheY-like"/>
    <property type="match status" value="1"/>
</dbReference>
<sequence>MYDHEYETRMHLSNQIVAMMVTENDVLTICRYIMERLVFFYSRAIAYYCSVDSANNIYVEFCAPAAKKDLIGAQMRRHYSDRVEFSLETNTPFIVHNVSKMDTEAHWRDFFTVLGLGAVVLLPLTSEGRRCGCLLFGYAEPHDWSQERLFTLTTLASYLAMVSEQNEAPDKKMPPFPGTGTPCMGQQEDLLQLASVIADSDDAIFRLSPDCRIQTWNPSAQRIYGYEDKEICGQHVFALLSPAHKQNAIEEIRTVMQGKRLNHYETKHLTRDGQSIDVSLSISPVMNQTGAIGGCYVIARDVTERNQMRDQLLHMQKMEAIATLAGGIAHDFNNILAVMLGFTELALEEAVTDSPLEKNLSQVLKAGERARDLVQQILTFSRESQNEKCNIFMIPLIKETIKFMRATLPSNVKICIDYKTKAGRVFGDLSQIHQLVVNLCVNAGHAMQGTGGVLKIVLAEAAVNEQEAKILQISPGDYIQLTVSDNGSGMDQDIRERIFDPFFTNKSIGEGSGMGLAAVYGIVKGHDGAISVDSLLGIGSTFTVYLPAAPETTSNIKESALQPPAVKLRILLVDDEEAIVEVLQSQLIQAGYEVTATQCSTQALEIFMENPDAFDLVITDYTMPTMTGDTLAREILCLRPGMPIILCTGYSHAFPPDRAKMIGIRQYIMKPVLKKDLLFAVEQATQRMA</sequence>
<dbReference type="InterPro" id="IPR003594">
    <property type="entry name" value="HATPase_dom"/>
</dbReference>
<dbReference type="NCBIfam" id="TIGR00229">
    <property type="entry name" value="sensory_box"/>
    <property type="match status" value="1"/>
</dbReference>
<dbReference type="SMART" id="SM00388">
    <property type="entry name" value="HisKA"/>
    <property type="match status" value="1"/>
</dbReference>
<dbReference type="Gene3D" id="3.30.450.40">
    <property type="match status" value="1"/>
</dbReference>
<dbReference type="PROSITE" id="PS50112">
    <property type="entry name" value="PAS"/>
    <property type="match status" value="1"/>
</dbReference>
<evidence type="ECO:0000256" key="5">
    <source>
        <dbReference type="ARBA" id="ARBA00022777"/>
    </source>
</evidence>
<evidence type="ECO:0000256" key="4">
    <source>
        <dbReference type="ARBA" id="ARBA00022553"/>
    </source>
</evidence>
<comment type="function">
    <text evidence="7">May play the central regulatory role in sporulation. It may be an element of the effector pathway responsible for the activation of sporulation genes in response to nutritional stress. Spo0A may act in concert with spo0H (a sigma factor) to control the expression of some genes that are critical to the sporulation process.</text>
</comment>
<dbReference type="InterPro" id="IPR036890">
    <property type="entry name" value="HATPase_C_sf"/>
</dbReference>
<dbReference type="CDD" id="cd00130">
    <property type="entry name" value="PAS"/>
    <property type="match status" value="1"/>
</dbReference>
<name>A0A845LEB0_HELGE</name>
<dbReference type="InterPro" id="IPR003661">
    <property type="entry name" value="HisK_dim/P_dom"/>
</dbReference>
<dbReference type="PROSITE" id="PS50109">
    <property type="entry name" value="HIS_KIN"/>
    <property type="match status" value="1"/>
</dbReference>
<evidence type="ECO:0000256" key="3">
    <source>
        <dbReference type="ARBA" id="ARBA00018672"/>
    </source>
</evidence>
<evidence type="ECO:0000256" key="1">
    <source>
        <dbReference type="ARBA" id="ARBA00000085"/>
    </source>
</evidence>
<dbReference type="PROSITE" id="PS50113">
    <property type="entry name" value="PAC"/>
    <property type="match status" value="1"/>
</dbReference>
<evidence type="ECO:0000256" key="7">
    <source>
        <dbReference type="ARBA" id="ARBA00024867"/>
    </source>
</evidence>
<reference evidence="13 14" key="1">
    <citation type="submission" date="2020-01" db="EMBL/GenBank/DDBJ databases">
        <title>Whole genome sequence of Heliobacterium gestii DSM 11169.</title>
        <authorList>
            <person name="Kyndt J.A."/>
            <person name="Meyer T.E."/>
        </authorList>
    </citation>
    <scope>NUCLEOTIDE SEQUENCE [LARGE SCALE GENOMIC DNA]</scope>
    <source>
        <strain evidence="13 14">DSM 11169</strain>
    </source>
</reference>
<evidence type="ECO:0000259" key="10">
    <source>
        <dbReference type="PROSITE" id="PS50110"/>
    </source>
</evidence>
<dbReference type="SUPFAM" id="SSF55781">
    <property type="entry name" value="GAF domain-like"/>
    <property type="match status" value="1"/>
</dbReference>
<dbReference type="PRINTS" id="PR00344">
    <property type="entry name" value="BCTRLSENSOR"/>
</dbReference>
<feature type="domain" description="PAS" evidence="11">
    <location>
        <begin position="189"/>
        <end position="259"/>
    </location>
</feature>
<dbReference type="Gene3D" id="3.30.450.20">
    <property type="entry name" value="PAS domain"/>
    <property type="match status" value="1"/>
</dbReference>
<protein>
    <recommendedName>
        <fullName evidence="3">Stage 0 sporulation protein A homolog</fullName>
        <ecNumber evidence="2">2.7.13.3</ecNumber>
    </recommendedName>
</protein>
<accession>A0A845LEB0</accession>
<dbReference type="CDD" id="cd00156">
    <property type="entry name" value="REC"/>
    <property type="match status" value="1"/>
</dbReference>
<evidence type="ECO:0000259" key="12">
    <source>
        <dbReference type="PROSITE" id="PS50113"/>
    </source>
</evidence>
<dbReference type="InterPro" id="IPR035965">
    <property type="entry name" value="PAS-like_dom_sf"/>
</dbReference>
<dbReference type="SUPFAM" id="SSF47384">
    <property type="entry name" value="Homodimeric domain of signal transducing histidine kinase"/>
    <property type="match status" value="1"/>
</dbReference>
<dbReference type="GO" id="GO:0000155">
    <property type="term" value="F:phosphorelay sensor kinase activity"/>
    <property type="evidence" value="ECO:0007669"/>
    <property type="project" value="InterPro"/>
</dbReference>
<feature type="domain" description="Response regulatory" evidence="10">
    <location>
        <begin position="569"/>
        <end position="685"/>
    </location>
</feature>
<dbReference type="SMART" id="SM00448">
    <property type="entry name" value="REC"/>
    <property type="match status" value="1"/>
</dbReference>
<dbReference type="SMART" id="SM00091">
    <property type="entry name" value="PAS"/>
    <property type="match status" value="1"/>
</dbReference>
<dbReference type="InterPro" id="IPR029016">
    <property type="entry name" value="GAF-like_dom_sf"/>
</dbReference>
<evidence type="ECO:0000313" key="14">
    <source>
        <dbReference type="Proteomes" id="UP000471031"/>
    </source>
</evidence>
<dbReference type="PANTHER" id="PTHR43065">
    <property type="entry name" value="SENSOR HISTIDINE KINASE"/>
    <property type="match status" value="1"/>
</dbReference>
<dbReference type="Gene3D" id="1.10.287.130">
    <property type="match status" value="1"/>
</dbReference>
<evidence type="ECO:0000259" key="11">
    <source>
        <dbReference type="PROSITE" id="PS50112"/>
    </source>
</evidence>
<dbReference type="Pfam" id="PF00512">
    <property type="entry name" value="HisKA"/>
    <property type="match status" value="1"/>
</dbReference>
<dbReference type="InterPro" id="IPR000700">
    <property type="entry name" value="PAS-assoc_C"/>
</dbReference>
<dbReference type="InterPro" id="IPR004358">
    <property type="entry name" value="Sig_transdc_His_kin-like_C"/>
</dbReference>
<dbReference type="SUPFAM" id="SSF55785">
    <property type="entry name" value="PYP-like sensor domain (PAS domain)"/>
    <property type="match status" value="1"/>
</dbReference>
<dbReference type="PANTHER" id="PTHR43065:SF42">
    <property type="entry name" value="TWO-COMPONENT SENSOR PPRA"/>
    <property type="match status" value="1"/>
</dbReference>
<evidence type="ECO:0000313" key="13">
    <source>
        <dbReference type="EMBL" id="MZP43260.1"/>
    </source>
</evidence>
<dbReference type="Pfam" id="PF00072">
    <property type="entry name" value="Response_reg"/>
    <property type="match status" value="1"/>
</dbReference>
<feature type="domain" description="Histidine kinase" evidence="9">
    <location>
        <begin position="327"/>
        <end position="550"/>
    </location>
</feature>
<dbReference type="SMART" id="SM00387">
    <property type="entry name" value="HATPase_c"/>
    <property type="match status" value="1"/>
</dbReference>
<evidence type="ECO:0000256" key="2">
    <source>
        <dbReference type="ARBA" id="ARBA00012438"/>
    </source>
</evidence>
<dbReference type="RefSeq" id="WP_161261840.1">
    <property type="nucleotide sequence ID" value="NZ_JAFBDC010000013.1"/>
</dbReference>
<keyword evidence="14" id="KW-1185">Reference proteome</keyword>
<proteinExistence type="predicted"/>
<feature type="modified residue" description="4-aspartylphosphate" evidence="8">
    <location>
        <position position="620"/>
    </location>
</feature>
<keyword evidence="5" id="KW-0418">Kinase</keyword>
<dbReference type="Proteomes" id="UP000471031">
    <property type="component" value="Unassembled WGS sequence"/>
</dbReference>
<dbReference type="EMBL" id="WXEX01000007">
    <property type="protein sequence ID" value="MZP43260.1"/>
    <property type="molecule type" value="Genomic_DNA"/>
</dbReference>
<dbReference type="Gene3D" id="3.40.50.2300">
    <property type="match status" value="1"/>
</dbReference>
<dbReference type="InterPro" id="IPR011006">
    <property type="entry name" value="CheY-like_superfamily"/>
</dbReference>
<comment type="catalytic activity">
    <reaction evidence="1">
        <text>ATP + protein L-histidine = ADP + protein N-phospho-L-histidine.</text>
        <dbReference type="EC" id="2.7.13.3"/>
    </reaction>
</comment>
<dbReference type="InterPro" id="IPR001789">
    <property type="entry name" value="Sig_transdc_resp-reg_receiver"/>
</dbReference>
<organism evidence="13 14">
    <name type="scientific">Heliomicrobium gestii</name>
    <name type="common">Heliobacterium gestii</name>
    <dbReference type="NCBI Taxonomy" id="2699"/>
    <lineage>
        <taxon>Bacteria</taxon>
        <taxon>Bacillati</taxon>
        <taxon>Bacillota</taxon>
        <taxon>Clostridia</taxon>
        <taxon>Eubacteriales</taxon>
        <taxon>Heliobacteriaceae</taxon>
        <taxon>Heliomicrobium</taxon>
    </lineage>
</organism>
<comment type="caution">
    <text evidence="13">The sequence shown here is derived from an EMBL/GenBank/DDBJ whole genome shotgun (WGS) entry which is preliminary data.</text>
</comment>
<dbReference type="OrthoDB" id="9764522at2"/>
<evidence type="ECO:0000259" key="9">
    <source>
        <dbReference type="PROSITE" id="PS50109"/>
    </source>
</evidence>
<keyword evidence="5" id="KW-0808">Transferase</keyword>
<dbReference type="PROSITE" id="PS50110">
    <property type="entry name" value="RESPONSE_REGULATORY"/>
    <property type="match status" value="1"/>
</dbReference>
<dbReference type="SUPFAM" id="SSF55874">
    <property type="entry name" value="ATPase domain of HSP90 chaperone/DNA topoisomerase II/histidine kinase"/>
    <property type="match status" value="1"/>
</dbReference>
<dbReference type="InterPro" id="IPR005467">
    <property type="entry name" value="His_kinase_dom"/>
</dbReference>
<keyword evidence="4 8" id="KW-0597">Phosphoprotein</keyword>
<dbReference type="EC" id="2.7.13.3" evidence="2"/>
<dbReference type="AlphaFoldDB" id="A0A845LEB0"/>
<dbReference type="InterPro" id="IPR036097">
    <property type="entry name" value="HisK_dim/P_sf"/>
</dbReference>